<dbReference type="Proteomes" id="UP001162992">
    <property type="component" value="Chromosome 16"/>
</dbReference>
<gene>
    <name evidence="1" type="ORF">O6H91_16G022500</name>
</gene>
<protein>
    <submittedName>
        <fullName evidence="1">Uncharacterized protein</fullName>
    </submittedName>
</protein>
<proteinExistence type="predicted"/>
<reference evidence="2" key="1">
    <citation type="journal article" date="2024" name="Proc. Natl. Acad. Sci. U.S.A.">
        <title>Extraordinary preservation of gene collinearity over three hundred million years revealed in homosporous lycophytes.</title>
        <authorList>
            <person name="Li C."/>
            <person name="Wickell D."/>
            <person name="Kuo L.Y."/>
            <person name="Chen X."/>
            <person name="Nie B."/>
            <person name="Liao X."/>
            <person name="Peng D."/>
            <person name="Ji J."/>
            <person name="Jenkins J."/>
            <person name="Williams M."/>
            <person name="Shu S."/>
            <person name="Plott C."/>
            <person name="Barry K."/>
            <person name="Rajasekar S."/>
            <person name="Grimwood J."/>
            <person name="Han X."/>
            <person name="Sun S."/>
            <person name="Hou Z."/>
            <person name="He W."/>
            <person name="Dai G."/>
            <person name="Sun C."/>
            <person name="Schmutz J."/>
            <person name="Leebens-Mack J.H."/>
            <person name="Li F.W."/>
            <person name="Wang L."/>
        </authorList>
    </citation>
    <scope>NUCLEOTIDE SEQUENCE [LARGE SCALE GENOMIC DNA]</scope>
    <source>
        <strain evidence="2">cv. PW_Plant_1</strain>
    </source>
</reference>
<accession>A0ACC2BAK2</accession>
<evidence type="ECO:0000313" key="1">
    <source>
        <dbReference type="EMBL" id="KAJ7526770.1"/>
    </source>
</evidence>
<evidence type="ECO:0000313" key="2">
    <source>
        <dbReference type="Proteomes" id="UP001162992"/>
    </source>
</evidence>
<dbReference type="EMBL" id="CM055107">
    <property type="protein sequence ID" value="KAJ7526770.1"/>
    <property type="molecule type" value="Genomic_DNA"/>
</dbReference>
<keyword evidence="2" id="KW-1185">Reference proteome</keyword>
<organism evidence="1 2">
    <name type="scientific">Diphasiastrum complanatum</name>
    <name type="common">Issler's clubmoss</name>
    <name type="synonym">Lycopodium complanatum</name>
    <dbReference type="NCBI Taxonomy" id="34168"/>
    <lineage>
        <taxon>Eukaryota</taxon>
        <taxon>Viridiplantae</taxon>
        <taxon>Streptophyta</taxon>
        <taxon>Embryophyta</taxon>
        <taxon>Tracheophyta</taxon>
        <taxon>Lycopodiopsida</taxon>
        <taxon>Lycopodiales</taxon>
        <taxon>Lycopodiaceae</taxon>
        <taxon>Lycopodioideae</taxon>
        <taxon>Diphasiastrum</taxon>
    </lineage>
</organism>
<name>A0ACC2BAK2_DIPCM</name>
<sequence length="123" mass="14255">MYVLRPYVSMCHSLPPLHILYMPCFVSVMNLRGSLHVKKPFPMSNIYLPLYMLLPCQILINSLFLRQRLVLQVSVTFFAIVLVISLTDYVLMRLVISLTKKNSCWLKFIGQFWSAVLAKLETS</sequence>
<comment type="caution">
    <text evidence="1">The sequence shown here is derived from an EMBL/GenBank/DDBJ whole genome shotgun (WGS) entry which is preliminary data.</text>
</comment>